<feature type="compositionally biased region" description="Basic and acidic residues" evidence="4">
    <location>
        <begin position="715"/>
        <end position="724"/>
    </location>
</feature>
<accession>A0A291M2X6</accession>
<feature type="transmembrane region" description="Helical" evidence="5">
    <location>
        <begin position="534"/>
        <end position="559"/>
    </location>
</feature>
<dbReference type="Pfam" id="PF05157">
    <property type="entry name" value="MshEN"/>
    <property type="match status" value="1"/>
</dbReference>
<evidence type="ECO:0000256" key="2">
    <source>
        <dbReference type="ARBA" id="ARBA00022676"/>
    </source>
</evidence>
<dbReference type="SUPFAM" id="SSF160246">
    <property type="entry name" value="EspE N-terminal domain-like"/>
    <property type="match status" value="1"/>
</dbReference>
<evidence type="ECO:0000313" key="7">
    <source>
        <dbReference type="EMBL" id="ATI43316.1"/>
    </source>
</evidence>
<dbReference type="SUPFAM" id="SSF53448">
    <property type="entry name" value="Nucleotide-diphospho-sugar transferases"/>
    <property type="match status" value="1"/>
</dbReference>
<dbReference type="PANTHER" id="PTHR43630:SF1">
    <property type="entry name" value="POLY-BETA-1,6-N-ACETYL-D-GLUCOSAMINE SYNTHASE"/>
    <property type="match status" value="1"/>
</dbReference>
<dbReference type="AlphaFoldDB" id="A0A291M2X6"/>
<evidence type="ECO:0000259" key="6">
    <source>
        <dbReference type="Pfam" id="PF05157"/>
    </source>
</evidence>
<evidence type="ECO:0000256" key="5">
    <source>
        <dbReference type="SAM" id="Phobius"/>
    </source>
</evidence>
<sequence>MLRLVGAQAQLHPVAGRVPLGELLRGAGVISDRDLRAALRLRPCREAPLGQILMAHGLITAEDLTRHLARQWQVRVAALDQRPPDPALLDRLDPTRCLRAGLVPWRRLGGVTLIATAHPDRFDAARRWLEPALGPVSMTVATEDAITRALHTTAAARLVAAAETRCPETLSCRPMGAWRWRVTLGMGMAALGALTIAAPGAVFVAVFTLALVLAGLSQLLKIAATCAARRPARAPTRQTAPGAATPPALTRTLHPRPPRQADIAETGAEGAIPLGIMPGPMLPAVSMLVPLYHEHVIAGRLLHRLRAQRYPPELLEICLIVETGDDLTRATLAGTRLPRNARVIVVPPGALRTKPRAMNFALDHCRGSIIGIWDAEDAPEPDQVMKAVQGFAARPPQVGCLQGVLDIYNSRSSWLSRCFAIDYGIWFRLVLPGIARLGLAVPLGGTTVFFRRAALEAVGGWDAHNVTEDADLGLRLRRAGYRTEMIGTVTQEEATRSAWPWIRQRSRWIKGYAMTWAVHMRAPVQLWRAIGPRAFFGVQLMFAGAVVQTLAAPVLWSAWAIPLGLPHPLRATVVAHPLAAGMVATGLALCGLVNMVCGMIAVSRPQRRHLRAWVPALTLYYPLATLAAWKALAELIWRPFFWDKTAHGLATRRPQADRLPTVGGNDATGADAPHTAQGAGPGHPHTSASGDGPSGPETRHDGPEHPTDDMSADMAPDRPGRSGDRTAASPQGAVPPCGAPRAKDQRRKARIQAVLSHPPTASERMARAATETIPLRAIVMEEVLFPHSPR</sequence>
<comment type="similarity">
    <text evidence="1">Belongs to the glycosyltransferase 2 family.</text>
</comment>
<dbReference type="InterPro" id="IPR007831">
    <property type="entry name" value="T2SS_GspE_N"/>
</dbReference>
<feature type="transmembrane region" description="Helical" evidence="5">
    <location>
        <begin position="202"/>
        <end position="220"/>
    </location>
</feature>
<dbReference type="KEGG" id="cmag:CBW24_05050"/>
<feature type="region of interest" description="Disordered" evidence="4">
    <location>
        <begin position="231"/>
        <end position="260"/>
    </location>
</feature>
<evidence type="ECO:0000256" key="1">
    <source>
        <dbReference type="ARBA" id="ARBA00006739"/>
    </source>
</evidence>
<organism evidence="7 8">
    <name type="scientific">Pacificitalea manganoxidans</name>
    <dbReference type="NCBI Taxonomy" id="1411902"/>
    <lineage>
        <taxon>Bacteria</taxon>
        <taxon>Pseudomonadati</taxon>
        <taxon>Pseudomonadota</taxon>
        <taxon>Alphaproteobacteria</taxon>
        <taxon>Rhodobacterales</taxon>
        <taxon>Paracoccaceae</taxon>
        <taxon>Pacificitalea</taxon>
    </lineage>
</organism>
<keyword evidence="5" id="KW-0812">Transmembrane</keyword>
<dbReference type="GO" id="GO:0016757">
    <property type="term" value="F:glycosyltransferase activity"/>
    <property type="evidence" value="ECO:0007669"/>
    <property type="project" value="UniProtKB-KW"/>
</dbReference>
<dbReference type="PANTHER" id="PTHR43630">
    <property type="entry name" value="POLY-BETA-1,6-N-ACETYL-D-GLUCOSAMINE SYNTHASE"/>
    <property type="match status" value="1"/>
</dbReference>
<reference evidence="7 8" key="1">
    <citation type="submission" date="2017-05" db="EMBL/GenBank/DDBJ databases">
        <title>Comparative genomic and metabolic analysis of manganese-oxidizing mechanisms in Celeribater manganoxidans DY25T: its adaption to the environment of polymetallic nodule.</title>
        <authorList>
            <person name="Wang X."/>
        </authorList>
    </citation>
    <scope>NUCLEOTIDE SEQUENCE [LARGE SCALE GENOMIC DNA]</scope>
    <source>
        <strain evidence="7 8">DY25</strain>
    </source>
</reference>
<feature type="compositionally biased region" description="Low complexity" evidence="4">
    <location>
        <begin position="231"/>
        <end position="252"/>
    </location>
</feature>
<keyword evidence="5" id="KW-0472">Membrane</keyword>
<keyword evidence="5" id="KW-1133">Transmembrane helix</keyword>
<dbReference type="Gene3D" id="3.90.550.10">
    <property type="entry name" value="Spore Coat Polysaccharide Biosynthesis Protein SpsA, Chain A"/>
    <property type="match status" value="1"/>
</dbReference>
<dbReference type="InterPro" id="IPR029044">
    <property type="entry name" value="Nucleotide-diphossugar_trans"/>
</dbReference>
<name>A0A291M2X6_9RHOB</name>
<keyword evidence="8" id="KW-1185">Reference proteome</keyword>
<feature type="domain" description="Type II secretion system protein GspE N-terminal" evidence="6">
    <location>
        <begin position="73"/>
        <end position="151"/>
    </location>
</feature>
<feature type="compositionally biased region" description="Basic and acidic residues" evidence="4">
    <location>
        <begin position="697"/>
        <end position="708"/>
    </location>
</feature>
<dbReference type="InterPro" id="IPR037257">
    <property type="entry name" value="T2SS_E_N_sf"/>
</dbReference>
<dbReference type="EMBL" id="CP021404">
    <property type="protein sequence ID" value="ATI43316.1"/>
    <property type="molecule type" value="Genomic_DNA"/>
</dbReference>
<evidence type="ECO:0000256" key="4">
    <source>
        <dbReference type="SAM" id="MobiDB-lite"/>
    </source>
</evidence>
<dbReference type="Proteomes" id="UP000219050">
    <property type="component" value="Chromosome"/>
</dbReference>
<feature type="transmembrane region" description="Helical" evidence="5">
    <location>
        <begin position="579"/>
        <end position="602"/>
    </location>
</feature>
<gene>
    <name evidence="7" type="ORF">CBW24_05050</name>
</gene>
<feature type="region of interest" description="Disordered" evidence="4">
    <location>
        <begin position="653"/>
        <end position="749"/>
    </location>
</feature>
<evidence type="ECO:0000313" key="8">
    <source>
        <dbReference type="Proteomes" id="UP000219050"/>
    </source>
</evidence>
<proteinExistence type="inferred from homology"/>
<keyword evidence="2" id="KW-0328">Glycosyltransferase</keyword>
<keyword evidence="3" id="KW-0808">Transferase</keyword>
<evidence type="ECO:0000256" key="3">
    <source>
        <dbReference type="ARBA" id="ARBA00022679"/>
    </source>
</evidence>
<protein>
    <recommendedName>
        <fullName evidence="6">Type II secretion system protein GspE N-terminal domain-containing protein</fullName>
    </recommendedName>
</protein>
<dbReference type="Pfam" id="PF13641">
    <property type="entry name" value="Glyco_tranf_2_3"/>
    <property type="match status" value="1"/>
</dbReference>